<dbReference type="InterPro" id="IPR023187">
    <property type="entry name" value="Tscrpt_reg_MarR-type_CS"/>
</dbReference>
<evidence type="ECO:0000256" key="3">
    <source>
        <dbReference type="ARBA" id="ARBA00023163"/>
    </source>
</evidence>
<dbReference type="PANTHER" id="PTHR42756">
    <property type="entry name" value="TRANSCRIPTIONAL REGULATOR, MARR"/>
    <property type="match status" value="1"/>
</dbReference>
<dbReference type="PRINTS" id="PR00598">
    <property type="entry name" value="HTHMARR"/>
</dbReference>
<gene>
    <name evidence="5" type="ORF">CryarDRAFT_0869</name>
</gene>
<dbReference type="InterPro" id="IPR036388">
    <property type="entry name" value="WH-like_DNA-bd_sf"/>
</dbReference>
<sequence>MKYIHYVPPSVNALDLVLELTVLLGEDMTQSLARDHLTEPRAHLLWVLGAQGPSTQKSLADALNVSARNITGLVDGLEQTGYVTREPHPDDRRATLVSMTEPGAAIVSAFRSGQTELAEQLFGPMTPGELDQFVTSLTGVVERLRAAIAEGRPA</sequence>
<organism evidence="5 6">
    <name type="scientific">Cryptosporangium arvum DSM 44712</name>
    <dbReference type="NCBI Taxonomy" id="927661"/>
    <lineage>
        <taxon>Bacteria</taxon>
        <taxon>Bacillati</taxon>
        <taxon>Actinomycetota</taxon>
        <taxon>Actinomycetes</taxon>
        <taxon>Cryptosporangiales</taxon>
        <taxon>Cryptosporangiaceae</taxon>
        <taxon>Cryptosporangium</taxon>
    </lineage>
</organism>
<evidence type="ECO:0000256" key="1">
    <source>
        <dbReference type="ARBA" id="ARBA00023015"/>
    </source>
</evidence>
<keyword evidence="6" id="KW-1185">Reference proteome</keyword>
<keyword evidence="2" id="KW-0238">DNA-binding</keyword>
<comment type="caution">
    <text evidence="5">The sequence shown here is derived from an EMBL/GenBank/DDBJ whole genome shotgun (WGS) entry which is preliminary data.</text>
</comment>
<dbReference type="OrthoDB" id="162531at2"/>
<proteinExistence type="predicted"/>
<name>A0A010YXC8_9ACTN</name>
<dbReference type="PROSITE" id="PS50995">
    <property type="entry name" value="HTH_MARR_2"/>
    <property type="match status" value="1"/>
</dbReference>
<dbReference type="GO" id="GO:0003677">
    <property type="term" value="F:DNA binding"/>
    <property type="evidence" value="ECO:0007669"/>
    <property type="project" value="UniProtKB-KW"/>
</dbReference>
<protein>
    <submittedName>
        <fullName evidence="5">Transcriptional regulator</fullName>
    </submittedName>
</protein>
<dbReference type="Gene3D" id="1.10.10.10">
    <property type="entry name" value="Winged helix-like DNA-binding domain superfamily/Winged helix DNA-binding domain"/>
    <property type="match status" value="1"/>
</dbReference>
<feature type="domain" description="HTH marR-type" evidence="4">
    <location>
        <begin position="10"/>
        <end position="142"/>
    </location>
</feature>
<dbReference type="AlphaFoldDB" id="A0A010YXC8"/>
<dbReference type="SMART" id="SM00347">
    <property type="entry name" value="HTH_MARR"/>
    <property type="match status" value="1"/>
</dbReference>
<evidence type="ECO:0000256" key="2">
    <source>
        <dbReference type="ARBA" id="ARBA00023125"/>
    </source>
</evidence>
<dbReference type="HOGENOM" id="CLU_083287_27_8_11"/>
<evidence type="ECO:0000313" key="5">
    <source>
        <dbReference type="EMBL" id="EXG79823.1"/>
    </source>
</evidence>
<keyword evidence="1" id="KW-0805">Transcription regulation</keyword>
<dbReference type="PROSITE" id="PS01117">
    <property type="entry name" value="HTH_MARR_1"/>
    <property type="match status" value="1"/>
</dbReference>
<evidence type="ECO:0000259" key="4">
    <source>
        <dbReference type="PROSITE" id="PS50995"/>
    </source>
</evidence>
<keyword evidence="3" id="KW-0804">Transcription</keyword>
<reference evidence="5 6" key="1">
    <citation type="submission" date="2013-07" db="EMBL/GenBank/DDBJ databases">
        <authorList>
            <consortium name="DOE Joint Genome Institute"/>
            <person name="Eisen J."/>
            <person name="Huntemann M."/>
            <person name="Han J."/>
            <person name="Chen A."/>
            <person name="Kyrpides N."/>
            <person name="Mavromatis K."/>
            <person name="Markowitz V."/>
            <person name="Palaniappan K."/>
            <person name="Ivanova N."/>
            <person name="Schaumberg A."/>
            <person name="Pati A."/>
            <person name="Liolios K."/>
            <person name="Nordberg H.P."/>
            <person name="Cantor M.N."/>
            <person name="Hua S.X."/>
            <person name="Woyke T."/>
        </authorList>
    </citation>
    <scope>NUCLEOTIDE SEQUENCE [LARGE SCALE GENOMIC DNA]</scope>
    <source>
        <strain evidence="5 6">DSM 44712</strain>
    </source>
</reference>
<dbReference type="Proteomes" id="UP000021053">
    <property type="component" value="Unassembled WGS sequence"/>
</dbReference>
<dbReference type="Pfam" id="PF01047">
    <property type="entry name" value="MarR"/>
    <property type="match status" value="1"/>
</dbReference>
<dbReference type="GO" id="GO:0003700">
    <property type="term" value="F:DNA-binding transcription factor activity"/>
    <property type="evidence" value="ECO:0007669"/>
    <property type="project" value="InterPro"/>
</dbReference>
<dbReference type="InterPro" id="IPR036390">
    <property type="entry name" value="WH_DNA-bd_sf"/>
</dbReference>
<dbReference type="EMBL" id="JFBT01000001">
    <property type="protein sequence ID" value="EXG79823.1"/>
    <property type="molecule type" value="Genomic_DNA"/>
</dbReference>
<accession>A0A010YXC8</accession>
<dbReference type="InterPro" id="IPR000835">
    <property type="entry name" value="HTH_MarR-typ"/>
</dbReference>
<dbReference type="PANTHER" id="PTHR42756:SF1">
    <property type="entry name" value="TRANSCRIPTIONAL REPRESSOR OF EMRAB OPERON"/>
    <property type="match status" value="1"/>
</dbReference>
<evidence type="ECO:0000313" key="6">
    <source>
        <dbReference type="Proteomes" id="UP000021053"/>
    </source>
</evidence>
<dbReference type="SUPFAM" id="SSF46785">
    <property type="entry name" value="Winged helix' DNA-binding domain"/>
    <property type="match status" value="1"/>
</dbReference>